<dbReference type="InterPro" id="IPR027417">
    <property type="entry name" value="P-loop_NTPase"/>
</dbReference>
<dbReference type="RefSeq" id="WP_169363866.1">
    <property type="nucleotide sequence ID" value="NZ_JAAVJL010000001.1"/>
</dbReference>
<evidence type="ECO:0000256" key="4">
    <source>
        <dbReference type="ARBA" id="ARBA00023134"/>
    </source>
</evidence>
<name>A0ABX1LSD8_9CYAN</name>
<dbReference type="Gene3D" id="3.40.50.300">
    <property type="entry name" value="P-loop containing nucleotide triphosphate hydrolases"/>
    <property type="match status" value="1"/>
</dbReference>
<dbReference type="PANTHER" id="PTHR42708:SF1">
    <property type="entry name" value="GLIDING MOTILITY PROTEIN MGLA"/>
    <property type="match status" value="1"/>
</dbReference>
<gene>
    <name evidence="5" type="ORF">HC246_13720</name>
</gene>
<protein>
    <submittedName>
        <fullName evidence="5">GTPase</fullName>
    </submittedName>
</protein>
<keyword evidence="3" id="KW-0378">Hydrolase</keyword>
<sequence length="180" mass="20437">MEIMRLVVAGTVGAGKSTFIRTVSEIDVVDTDRRATDETAEIKHKTTVAMDFGRLTFGPDMALHIYGTPGQQRFDFMWDILIRKAHAFILLVAAHRPHEFRYARRILSYMNRRVQIPYIIGITHMDCEGAWSSENIKLALGFVDQKNQPPVVVLNAEERDTVIQAIVALVQYYIQTKSVA</sequence>
<dbReference type="SUPFAM" id="SSF52540">
    <property type="entry name" value="P-loop containing nucleoside triphosphate hydrolases"/>
    <property type="match status" value="1"/>
</dbReference>
<dbReference type="CDD" id="cd00882">
    <property type="entry name" value="Ras_like_GTPase"/>
    <property type="match status" value="1"/>
</dbReference>
<evidence type="ECO:0000256" key="2">
    <source>
        <dbReference type="ARBA" id="ARBA00022741"/>
    </source>
</evidence>
<reference evidence="5 6" key="1">
    <citation type="submission" date="2020-03" db="EMBL/GenBank/DDBJ databases">
        <title>Draft Genome Sequence of 2-Methylisoborneol Producing Pseudanabaena yagii Strain GIHE-NHR1 Isolated from North Han River in South Korea.</title>
        <authorList>
            <person name="Jeong J."/>
        </authorList>
    </citation>
    <scope>NUCLEOTIDE SEQUENCE [LARGE SCALE GENOMIC DNA]</scope>
    <source>
        <strain evidence="5 6">GIHE-NHR1</strain>
    </source>
</reference>
<comment type="caution">
    <text evidence="5">The sequence shown here is derived from an EMBL/GenBank/DDBJ whole genome shotgun (WGS) entry which is preliminary data.</text>
</comment>
<keyword evidence="4" id="KW-0342">GTP-binding</keyword>
<evidence type="ECO:0000256" key="3">
    <source>
        <dbReference type="ARBA" id="ARBA00022801"/>
    </source>
</evidence>
<evidence type="ECO:0000313" key="5">
    <source>
        <dbReference type="EMBL" id="NMF59044.1"/>
    </source>
</evidence>
<dbReference type="PANTHER" id="PTHR42708">
    <property type="entry name" value="ATP/GTP-BINDING PROTEIN-RELATED"/>
    <property type="match status" value="1"/>
</dbReference>
<dbReference type="Proteomes" id="UP000738376">
    <property type="component" value="Unassembled WGS sequence"/>
</dbReference>
<keyword evidence="2" id="KW-0547">Nucleotide-binding</keyword>
<proteinExistence type="inferred from homology"/>
<accession>A0ABX1LSD8</accession>
<dbReference type="EMBL" id="JAAVJL010000001">
    <property type="protein sequence ID" value="NMF59044.1"/>
    <property type="molecule type" value="Genomic_DNA"/>
</dbReference>
<organism evidence="5 6">
    <name type="scientific">Pseudanabaena yagii GIHE-NHR1</name>
    <dbReference type="NCBI Taxonomy" id="2722753"/>
    <lineage>
        <taxon>Bacteria</taxon>
        <taxon>Bacillati</taxon>
        <taxon>Cyanobacteriota</taxon>
        <taxon>Cyanophyceae</taxon>
        <taxon>Pseudanabaenales</taxon>
        <taxon>Pseudanabaenaceae</taxon>
        <taxon>Pseudanabaena</taxon>
        <taxon>Pseudanabaena yagii</taxon>
    </lineage>
</organism>
<evidence type="ECO:0000256" key="1">
    <source>
        <dbReference type="ARBA" id="ARBA00005290"/>
    </source>
</evidence>
<dbReference type="InterPro" id="IPR004130">
    <property type="entry name" value="Gpn"/>
</dbReference>
<dbReference type="InterPro" id="IPR052705">
    <property type="entry name" value="Gliding_Motility_GTPase"/>
</dbReference>
<keyword evidence="6" id="KW-1185">Reference proteome</keyword>
<evidence type="ECO:0000313" key="6">
    <source>
        <dbReference type="Proteomes" id="UP000738376"/>
    </source>
</evidence>
<dbReference type="Pfam" id="PF03029">
    <property type="entry name" value="ATP_bind_1"/>
    <property type="match status" value="1"/>
</dbReference>
<comment type="similarity">
    <text evidence="1">Belongs to the GPN-loop GTPase family.</text>
</comment>